<proteinExistence type="predicted"/>
<organism evidence="4 5">
    <name type="scientific">Cuscuta europaea</name>
    <name type="common">European dodder</name>
    <dbReference type="NCBI Taxonomy" id="41803"/>
    <lineage>
        <taxon>Eukaryota</taxon>
        <taxon>Viridiplantae</taxon>
        <taxon>Streptophyta</taxon>
        <taxon>Embryophyta</taxon>
        <taxon>Tracheophyta</taxon>
        <taxon>Spermatophyta</taxon>
        <taxon>Magnoliopsida</taxon>
        <taxon>eudicotyledons</taxon>
        <taxon>Gunneridae</taxon>
        <taxon>Pentapetalae</taxon>
        <taxon>asterids</taxon>
        <taxon>lamiids</taxon>
        <taxon>Solanales</taxon>
        <taxon>Convolvulaceae</taxon>
        <taxon>Cuscuteae</taxon>
        <taxon>Cuscuta</taxon>
        <taxon>Cuscuta subgen. Cuscuta</taxon>
    </lineage>
</organism>
<name>A0A9P1EGV6_CUSEU</name>
<dbReference type="PANTHER" id="PTHR31973">
    <property type="entry name" value="POLYPROTEIN, PUTATIVE-RELATED"/>
    <property type="match status" value="1"/>
</dbReference>
<evidence type="ECO:0000259" key="2">
    <source>
        <dbReference type="Pfam" id="PF10551"/>
    </source>
</evidence>
<dbReference type="Pfam" id="PF26130">
    <property type="entry name" value="PB1-like"/>
    <property type="match status" value="1"/>
</dbReference>
<reference evidence="4" key="1">
    <citation type="submission" date="2022-07" db="EMBL/GenBank/DDBJ databases">
        <authorList>
            <person name="Macas J."/>
            <person name="Novak P."/>
            <person name="Neumann P."/>
        </authorList>
    </citation>
    <scope>NUCLEOTIDE SEQUENCE</scope>
</reference>
<dbReference type="InterPro" id="IPR004332">
    <property type="entry name" value="Transposase_MuDR"/>
</dbReference>
<evidence type="ECO:0000313" key="4">
    <source>
        <dbReference type="EMBL" id="CAH9104731.1"/>
    </source>
</evidence>
<evidence type="ECO:0008006" key="6">
    <source>
        <dbReference type="Google" id="ProtNLM"/>
    </source>
</evidence>
<feature type="domain" description="PB1-like" evidence="3">
    <location>
        <begin position="74"/>
        <end position="154"/>
    </location>
</feature>
<comment type="caution">
    <text evidence="4">The sequence shown here is derived from an EMBL/GenBank/DDBJ whole genome shotgun (WGS) entry which is preliminary data.</text>
</comment>
<gene>
    <name evidence="4" type="ORF">CEURO_LOCUS16670</name>
</gene>
<protein>
    <recommendedName>
        <fullName evidence="6">Transposase MuDR plant domain-containing protein</fullName>
    </recommendedName>
</protein>
<evidence type="ECO:0000313" key="5">
    <source>
        <dbReference type="Proteomes" id="UP001152484"/>
    </source>
</evidence>
<dbReference type="PANTHER" id="PTHR31973:SF191">
    <property type="entry name" value="OS05G0489400 PROTEIN"/>
    <property type="match status" value="1"/>
</dbReference>
<accession>A0A9P1EGV6</accession>
<dbReference type="Pfam" id="PF10551">
    <property type="entry name" value="MULE"/>
    <property type="match status" value="1"/>
</dbReference>
<dbReference type="OrthoDB" id="1743623at2759"/>
<feature type="domain" description="MULE transposase" evidence="2">
    <location>
        <begin position="477"/>
        <end position="572"/>
    </location>
</feature>
<dbReference type="AlphaFoldDB" id="A0A9P1EGV6"/>
<dbReference type="InterPro" id="IPR058594">
    <property type="entry name" value="PB1-like_dom_pln"/>
</dbReference>
<dbReference type="EMBL" id="CAMAPE010000046">
    <property type="protein sequence ID" value="CAH9104731.1"/>
    <property type="molecule type" value="Genomic_DNA"/>
</dbReference>
<dbReference type="InterPro" id="IPR018289">
    <property type="entry name" value="MULE_transposase_dom"/>
</dbReference>
<keyword evidence="5" id="KW-1185">Reference proteome</keyword>
<sequence>MENFSIGSSAQASLQYGKLTILLALQSFLRSVAFNAIRNLHLALNFSTFLYKHVDNTYINNGINLRHISDESNSLFTLKVLHGGNIDLHTTPPVYLGGQIEFFKEDADEFGIIALTEKMEELGYSNLEELEFFSLSHHGLEKLATEKQVWSLTKDLGSRRMLEIWVVCRTTRKDDDYDFARNLGSVNQTGQFTGNCEWEWDIGLLGEHIIEENSILRDEYGGFEDFTLTDNALTTWHSTLEVPNFSDEGSINDSGSDSDKNEEKWPTFNASIDMQDPEFKLGMTFSTKEEFKEAMQNYAFKNGKDLRIEKNDKVRYIVQCKHMTCPWKINLRKVLGSLSWRILGYVSKHEGCSWTYHNKMVNSTKLAKRWVKEIKSHTSWKMKEFREKVCTEENFHVSNKQAYRAMEKAKKQIQGSDVENFNQIWRYCLEINKTNPGTTCCVKLSDLTDADGQNRFLRIYICWEACKMGFRHCRAIVGVDGTHLKSHIGGQLLTAIGYDANDSLFPLAYAIVEGETRDAWTWFLQLLKRDLGISGENENMFTFISDKQKGLLPAFKHVFPTVTHRYATMFHLF</sequence>
<evidence type="ECO:0000259" key="1">
    <source>
        <dbReference type="Pfam" id="PF03108"/>
    </source>
</evidence>
<dbReference type="Pfam" id="PF03108">
    <property type="entry name" value="DBD_Tnp_Mut"/>
    <property type="match status" value="1"/>
</dbReference>
<evidence type="ECO:0000259" key="3">
    <source>
        <dbReference type="Pfam" id="PF26130"/>
    </source>
</evidence>
<feature type="domain" description="Transposase MuDR plant" evidence="1">
    <location>
        <begin position="279"/>
        <end position="333"/>
    </location>
</feature>
<dbReference type="Proteomes" id="UP001152484">
    <property type="component" value="Unassembled WGS sequence"/>
</dbReference>